<dbReference type="PANTHER" id="PTHR31321:SF57">
    <property type="entry name" value="PECTINESTERASE 53-RELATED"/>
    <property type="match status" value="1"/>
</dbReference>
<sequence>MSIDGASSGHELAGIGGTDLIQRRHVLAGLTATMLWQVPLAAGTRPFDAVVGAAPQLPPTVPRFGLLDALLQSDLAAGSAPLNVLVGPGDHVGQVVIRRPNLRLTGSGVARTTFRAGAYAGAIAPDGKPFGTFRTAVLEVAAPGFEVRDLTILNSFDAPAEMRKPDGLKADEGGSQQAIALALRRGSDRAILERCAIVSHQDTLFCEDDRSLFRECRIAGSYDFIFGGGAARFERCEIVSRRRWEPVEGYIAAPSTMIDRPAGLVFDGCQLTAEPGVPDGSVFLGRPWRSPAVRNGKRMNAMESVGMAAYLRCTMGRHVAPSGWTRMWYTGPDGNPRTWLEPEEARFAEYRNLGPGAKGRRRARTLTDAEVARLTRAGLFGDWRPPA</sequence>
<evidence type="ECO:0000256" key="3">
    <source>
        <dbReference type="ARBA" id="ARBA00023085"/>
    </source>
</evidence>
<dbReference type="PANTHER" id="PTHR31321">
    <property type="entry name" value="ACYL-COA THIOESTER HYDROLASE YBHC-RELATED"/>
    <property type="match status" value="1"/>
</dbReference>
<gene>
    <name evidence="5" type="ORF">GCM10009102_29380</name>
</gene>
<name>A0ABN1HZA3_9SPHN</name>
<organism evidence="5 6">
    <name type="scientific">Sphingomonas insulae</name>
    <dbReference type="NCBI Taxonomy" id="424800"/>
    <lineage>
        <taxon>Bacteria</taxon>
        <taxon>Pseudomonadati</taxon>
        <taxon>Pseudomonadota</taxon>
        <taxon>Alphaproteobacteria</taxon>
        <taxon>Sphingomonadales</taxon>
        <taxon>Sphingomonadaceae</taxon>
        <taxon>Sphingomonas</taxon>
    </lineage>
</organism>
<evidence type="ECO:0000313" key="5">
    <source>
        <dbReference type="EMBL" id="GAA0675285.1"/>
    </source>
</evidence>
<evidence type="ECO:0000256" key="2">
    <source>
        <dbReference type="ARBA" id="ARBA00022801"/>
    </source>
</evidence>
<protein>
    <submittedName>
        <fullName evidence="5">Pectinesterase family protein</fullName>
    </submittedName>
</protein>
<keyword evidence="3" id="KW-0063">Aspartyl esterase</keyword>
<proteinExistence type="inferred from homology"/>
<dbReference type="Proteomes" id="UP001500238">
    <property type="component" value="Unassembled WGS sequence"/>
</dbReference>
<feature type="domain" description="Pectinesterase catalytic" evidence="4">
    <location>
        <begin position="97"/>
        <end position="363"/>
    </location>
</feature>
<dbReference type="Gene3D" id="2.160.20.10">
    <property type="entry name" value="Single-stranded right-handed beta-helix, Pectin lyase-like"/>
    <property type="match status" value="1"/>
</dbReference>
<dbReference type="InterPro" id="IPR011050">
    <property type="entry name" value="Pectin_lyase_fold/virulence"/>
</dbReference>
<evidence type="ECO:0000256" key="1">
    <source>
        <dbReference type="ARBA" id="ARBA00008891"/>
    </source>
</evidence>
<dbReference type="Pfam" id="PF01095">
    <property type="entry name" value="Pectinesterase"/>
    <property type="match status" value="1"/>
</dbReference>
<comment type="similarity">
    <text evidence="1">Belongs to the pectinesterase family.</text>
</comment>
<comment type="caution">
    <text evidence="5">The sequence shown here is derived from an EMBL/GenBank/DDBJ whole genome shotgun (WGS) entry which is preliminary data.</text>
</comment>
<reference evidence="5 6" key="1">
    <citation type="journal article" date="2019" name="Int. J. Syst. Evol. Microbiol.">
        <title>The Global Catalogue of Microorganisms (GCM) 10K type strain sequencing project: providing services to taxonomists for standard genome sequencing and annotation.</title>
        <authorList>
            <consortium name="The Broad Institute Genomics Platform"/>
            <consortium name="The Broad Institute Genome Sequencing Center for Infectious Disease"/>
            <person name="Wu L."/>
            <person name="Ma J."/>
        </authorList>
    </citation>
    <scope>NUCLEOTIDE SEQUENCE [LARGE SCALE GENOMIC DNA]</scope>
    <source>
        <strain evidence="5 6">JCM 14603</strain>
    </source>
</reference>
<keyword evidence="2" id="KW-0378">Hydrolase</keyword>
<dbReference type="RefSeq" id="WP_163956655.1">
    <property type="nucleotide sequence ID" value="NZ_BAAAES010000011.1"/>
</dbReference>
<dbReference type="InterPro" id="IPR012334">
    <property type="entry name" value="Pectin_lyas_fold"/>
</dbReference>
<keyword evidence="6" id="KW-1185">Reference proteome</keyword>
<accession>A0ABN1HZA3</accession>
<dbReference type="EMBL" id="BAAAES010000011">
    <property type="protein sequence ID" value="GAA0675285.1"/>
    <property type="molecule type" value="Genomic_DNA"/>
</dbReference>
<dbReference type="InterPro" id="IPR000070">
    <property type="entry name" value="Pectinesterase_cat"/>
</dbReference>
<dbReference type="SUPFAM" id="SSF51126">
    <property type="entry name" value="Pectin lyase-like"/>
    <property type="match status" value="1"/>
</dbReference>
<evidence type="ECO:0000259" key="4">
    <source>
        <dbReference type="Pfam" id="PF01095"/>
    </source>
</evidence>
<evidence type="ECO:0000313" key="6">
    <source>
        <dbReference type="Proteomes" id="UP001500238"/>
    </source>
</evidence>